<evidence type="ECO:0000313" key="2">
    <source>
        <dbReference type="EMBL" id="MBX59297.1"/>
    </source>
</evidence>
<sequence length="53" mass="6082">MAFANPQMTLLVMLENFLCCVQMSPSYLCPYSQASREKSNYNENCMATNYDSK</sequence>
<reference evidence="2" key="1">
    <citation type="submission" date="2018-02" db="EMBL/GenBank/DDBJ databases">
        <title>Rhizophora mucronata_Transcriptome.</title>
        <authorList>
            <person name="Meera S.P."/>
            <person name="Sreeshan A."/>
            <person name="Augustine A."/>
        </authorList>
    </citation>
    <scope>NUCLEOTIDE SEQUENCE</scope>
    <source>
        <tissue evidence="2">Leaf</tissue>
    </source>
</reference>
<protein>
    <submittedName>
        <fullName evidence="2">Uncharacterized protein</fullName>
    </submittedName>
</protein>
<keyword evidence="1" id="KW-0732">Signal</keyword>
<feature type="signal peptide" evidence="1">
    <location>
        <begin position="1"/>
        <end position="23"/>
    </location>
</feature>
<dbReference type="AlphaFoldDB" id="A0A2P2PX38"/>
<accession>A0A2P2PX38</accession>
<proteinExistence type="predicted"/>
<organism evidence="2">
    <name type="scientific">Rhizophora mucronata</name>
    <name type="common">Asiatic mangrove</name>
    <dbReference type="NCBI Taxonomy" id="61149"/>
    <lineage>
        <taxon>Eukaryota</taxon>
        <taxon>Viridiplantae</taxon>
        <taxon>Streptophyta</taxon>
        <taxon>Embryophyta</taxon>
        <taxon>Tracheophyta</taxon>
        <taxon>Spermatophyta</taxon>
        <taxon>Magnoliopsida</taxon>
        <taxon>eudicotyledons</taxon>
        <taxon>Gunneridae</taxon>
        <taxon>Pentapetalae</taxon>
        <taxon>rosids</taxon>
        <taxon>fabids</taxon>
        <taxon>Malpighiales</taxon>
        <taxon>Rhizophoraceae</taxon>
        <taxon>Rhizophora</taxon>
    </lineage>
</organism>
<dbReference type="EMBL" id="GGEC01078813">
    <property type="protein sequence ID" value="MBX59297.1"/>
    <property type="molecule type" value="Transcribed_RNA"/>
</dbReference>
<feature type="chain" id="PRO_5015147567" evidence="1">
    <location>
        <begin position="24"/>
        <end position="53"/>
    </location>
</feature>
<name>A0A2P2PX38_RHIMU</name>
<evidence type="ECO:0000256" key="1">
    <source>
        <dbReference type="SAM" id="SignalP"/>
    </source>
</evidence>